<organism evidence="1 2">
    <name type="scientific">Henriciella algicola</name>
    <dbReference type="NCBI Taxonomy" id="1608422"/>
    <lineage>
        <taxon>Bacteria</taxon>
        <taxon>Pseudomonadati</taxon>
        <taxon>Pseudomonadota</taxon>
        <taxon>Alphaproteobacteria</taxon>
        <taxon>Hyphomonadales</taxon>
        <taxon>Hyphomonadaceae</taxon>
        <taxon>Henriciella</taxon>
    </lineage>
</organism>
<protein>
    <submittedName>
        <fullName evidence="1">Uncharacterized protein</fullName>
    </submittedName>
</protein>
<name>A0A399RFE0_9PROT</name>
<dbReference type="OrthoDB" id="7629521at2"/>
<sequence length="385" mass="42736">MRPALVILSWLALLWVGFILVGELAGSVKPKVNASIASSDIFDRIDWKSVQDPWGGEDTRLALQSYFYDNPLSGRPFAIRVVGASGVSSAARTEKRKLAEHLKRISPRSVTARAALAELAYSDGNYAGTVVEISQLMLLDRNNTNYFVDLLTTLGQRSQSRRAVEQLLKEKPSWGAQLVSRLATELEDTELLISFARDFPSSQSAIVRGLVRNGETDRAYTAFLEFLNDDVRQSRTVPFDRGFNQLEGSAPFTWQINHSFASFENRGGLSVSFFGQGHPSIAEQIIKLSSGVYKASFTMQGDLYRNGGHFEWTLKCLDARDKLFTFPIMELSTVPETVNVSFSVPSEGCDFQLLRFSGVAGEFPRTARASVTDVFIYPALESDEL</sequence>
<evidence type="ECO:0000313" key="2">
    <source>
        <dbReference type="Proteomes" id="UP000265845"/>
    </source>
</evidence>
<gene>
    <name evidence="1" type="ORF">D1222_12700</name>
</gene>
<accession>A0A399RFE0</accession>
<reference evidence="1 2" key="1">
    <citation type="submission" date="2018-08" db="EMBL/GenBank/DDBJ databases">
        <title>Henriciella mobilis sp. nov., isolated from seawater.</title>
        <authorList>
            <person name="Cheng H."/>
            <person name="Wu Y.-H."/>
            <person name="Xu X.-W."/>
            <person name="Guo L.-L."/>
        </authorList>
    </citation>
    <scope>NUCLEOTIDE SEQUENCE [LARGE SCALE GENOMIC DNA]</scope>
    <source>
        <strain evidence="1 2">CCUG67844</strain>
    </source>
</reference>
<evidence type="ECO:0000313" key="1">
    <source>
        <dbReference type="EMBL" id="RIJ29204.1"/>
    </source>
</evidence>
<dbReference type="EMBL" id="QWGA01000007">
    <property type="protein sequence ID" value="RIJ29204.1"/>
    <property type="molecule type" value="Genomic_DNA"/>
</dbReference>
<comment type="caution">
    <text evidence="1">The sequence shown here is derived from an EMBL/GenBank/DDBJ whole genome shotgun (WGS) entry which is preliminary data.</text>
</comment>
<dbReference type="Proteomes" id="UP000265845">
    <property type="component" value="Unassembled WGS sequence"/>
</dbReference>
<dbReference type="RefSeq" id="WP_119454618.1">
    <property type="nucleotide sequence ID" value="NZ_QWGA01000007.1"/>
</dbReference>
<dbReference type="AlphaFoldDB" id="A0A399RFE0"/>
<proteinExistence type="predicted"/>
<keyword evidence="2" id="KW-1185">Reference proteome</keyword>